<dbReference type="PANTHER" id="PTHR24260:SF132">
    <property type="entry name" value="PEPTIDASE S1 DOMAIN-CONTAINING PROTEIN"/>
    <property type="match status" value="1"/>
</dbReference>
<organism evidence="6 7">
    <name type="scientific">Aphanomyces euteiches</name>
    <dbReference type="NCBI Taxonomy" id="100861"/>
    <lineage>
        <taxon>Eukaryota</taxon>
        <taxon>Sar</taxon>
        <taxon>Stramenopiles</taxon>
        <taxon>Oomycota</taxon>
        <taxon>Saprolegniomycetes</taxon>
        <taxon>Saprolegniales</taxon>
        <taxon>Verrucalvaceae</taxon>
        <taxon>Aphanomyces</taxon>
    </lineage>
</organism>
<protein>
    <recommendedName>
        <fullName evidence="5">Peptidase S1 domain-containing protein</fullName>
    </recommendedName>
</protein>
<dbReference type="PROSITE" id="PS00134">
    <property type="entry name" value="TRYPSIN_HIS"/>
    <property type="match status" value="1"/>
</dbReference>
<dbReference type="PROSITE" id="PS50240">
    <property type="entry name" value="TRYPSIN_DOM"/>
    <property type="match status" value="1"/>
</dbReference>
<dbReference type="InterPro" id="IPR009003">
    <property type="entry name" value="Peptidase_S1_PA"/>
</dbReference>
<proteinExistence type="predicted"/>
<dbReference type="SMART" id="SM00020">
    <property type="entry name" value="Tryp_SPc"/>
    <property type="match status" value="1"/>
</dbReference>
<dbReference type="AlphaFoldDB" id="A0A6G0WFX1"/>
<dbReference type="InterPro" id="IPR043504">
    <property type="entry name" value="Peptidase_S1_PA_chymotrypsin"/>
</dbReference>
<evidence type="ECO:0000313" key="7">
    <source>
        <dbReference type="Proteomes" id="UP000481153"/>
    </source>
</evidence>
<dbReference type="PANTHER" id="PTHR24260">
    <property type="match status" value="1"/>
</dbReference>
<keyword evidence="4" id="KW-0732">Signal</keyword>
<dbReference type="GO" id="GO:0004252">
    <property type="term" value="F:serine-type endopeptidase activity"/>
    <property type="evidence" value="ECO:0007669"/>
    <property type="project" value="InterPro"/>
</dbReference>
<dbReference type="Proteomes" id="UP000481153">
    <property type="component" value="Unassembled WGS sequence"/>
</dbReference>
<dbReference type="Gene3D" id="2.40.10.10">
    <property type="entry name" value="Trypsin-like serine proteases"/>
    <property type="match status" value="1"/>
</dbReference>
<dbReference type="PROSITE" id="PS00135">
    <property type="entry name" value="TRYPSIN_SER"/>
    <property type="match status" value="1"/>
</dbReference>
<keyword evidence="2" id="KW-1015">Disulfide bond</keyword>
<evidence type="ECO:0000256" key="1">
    <source>
        <dbReference type="ARBA" id="ARBA00023026"/>
    </source>
</evidence>
<dbReference type="Pfam" id="PF00089">
    <property type="entry name" value="Trypsin"/>
    <property type="match status" value="1"/>
</dbReference>
<name>A0A6G0WFX1_9STRA</name>
<dbReference type="GO" id="GO:0006508">
    <property type="term" value="P:proteolysis"/>
    <property type="evidence" value="ECO:0007669"/>
    <property type="project" value="UniProtKB-KW"/>
</dbReference>
<accession>A0A6G0WFX1</accession>
<dbReference type="EMBL" id="VJMJ01000241">
    <property type="protein sequence ID" value="KAF0725481.1"/>
    <property type="molecule type" value="Genomic_DNA"/>
</dbReference>
<dbReference type="CDD" id="cd00190">
    <property type="entry name" value="Tryp_SPc"/>
    <property type="match status" value="1"/>
</dbReference>
<dbReference type="InterPro" id="IPR018114">
    <property type="entry name" value="TRYPSIN_HIS"/>
</dbReference>
<evidence type="ECO:0000313" key="6">
    <source>
        <dbReference type="EMBL" id="KAF0725481.1"/>
    </source>
</evidence>
<evidence type="ECO:0000256" key="2">
    <source>
        <dbReference type="ARBA" id="ARBA00023157"/>
    </source>
</evidence>
<keyword evidence="3" id="KW-0378">Hydrolase</keyword>
<feature type="signal peptide" evidence="4">
    <location>
        <begin position="1"/>
        <end position="24"/>
    </location>
</feature>
<feature type="domain" description="Peptidase S1" evidence="5">
    <location>
        <begin position="21"/>
        <end position="243"/>
    </location>
</feature>
<dbReference type="SUPFAM" id="SSF50494">
    <property type="entry name" value="Trypsin-like serine proteases"/>
    <property type="match status" value="1"/>
</dbReference>
<dbReference type="InterPro" id="IPR001254">
    <property type="entry name" value="Trypsin_dom"/>
</dbReference>
<evidence type="ECO:0000259" key="5">
    <source>
        <dbReference type="PROSITE" id="PS50240"/>
    </source>
</evidence>
<dbReference type="InterPro" id="IPR001314">
    <property type="entry name" value="Peptidase_S1A"/>
</dbReference>
<dbReference type="InterPro" id="IPR051333">
    <property type="entry name" value="CLIP_Serine_Protease"/>
</dbReference>
<feature type="chain" id="PRO_5026261763" description="Peptidase S1 domain-containing protein" evidence="4">
    <location>
        <begin position="25"/>
        <end position="256"/>
    </location>
</feature>
<keyword evidence="3" id="KW-0720">Serine protease</keyword>
<gene>
    <name evidence="6" type="ORF">Ae201684_016044</name>
</gene>
<comment type="caution">
    <text evidence="6">The sequence shown here is derived from an EMBL/GenBank/DDBJ whole genome shotgun (WGS) entry which is preliminary data.</text>
</comment>
<evidence type="ECO:0000256" key="3">
    <source>
        <dbReference type="RuleBase" id="RU363034"/>
    </source>
</evidence>
<keyword evidence="7" id="KW-1185">Reference proteome</keyword>
<dbReference type="InterPro" id="IPR033116">
    <property type="entry name" value="TRYPSIN_SER"/>
</dbReference>
<keyword evidence="3" id="KW-0645">Protease</keyword>
<evidence type="ECO:0000256" key="4">
    <source>
        <dbReference type="SAM" id="SignalP"/>
    </source>
</evidence>
<keyword evidence="1" id="KW-0843">Virulence</keyword>
<sequence>MLQAILVGLATSVAAMQHLDIVDGEVVPAQLFPDYIALLVDDPRSEYRCTGSLISPWYILTAAHCGENIRVAYLGANDAAGSDAKERHQLAARIVHPKFDFERTPYDFALFKLENASKLTPVAISWDDDQFNAPGVKAWIRGYGKIADRGPYATTLLQAEMTIDAFGPCNAALGEVHADSMICVGSKMKDPCDGDSGGPLTVTKNGQEQLVGVASWGPYQCGTGLYVYGRLSAAKSFIDSVIPPPPSDCIQRPILS</sequence>
<dbReference type="PRINTS" id="PR00722">
    <property type="entry name" value="CHYMOTRYPSIN"/>
</dbReference>
<reference evidence="6 7" key="1">
    <citation type="submission" date="2019-07" db="EMBL/GenBank/DDBJ databases">
        <title>Genomics analysis of Aphanomyces spp. identifies a new class of oomycete effector associated with host adaptation.</title>
        <authorList>
            <person name="Gaulin E."/>
        </authorList>
    </citation>
    <scope>NUCLEOTIDE SEQUENCE [LARGE SCALE GENOMIC DNA]</scope>
    <source>
        <strain evidence="6 7">ATCC 201684</strain>
    </source>
</reference>
<dbReference type="VEuPathDB" id="FungiDB:AeMF1_007993"/>